<keyword evidence="1" id="KW-0677">Repeat</keyword>
<dbReference type="PROSITE" id="PS50853">
    <property type="entry name" value="FN3"/>
    <property type="match status" value="4"/>
</dbReference>
<feature type="domain" description="Ig-like" evidence="5">
    <location>
        <begin position="56"/>
        <end position="147"/>
    </location>
</feature>
<dbReference type="FunFam" id="2.60.40.10:FF:000060">
    <property type="entry name" value="Myosin-binding protein C, slow type"/>
    <property type="match status" value="1"/>
</dbReference>
<dbReference type="SMART" id="SM00408">
    <property type="entry name" value="IGc2"/>
    <property type="match status" value="4"/>
</dbReference>
<dbReference type="FunFam" id="2.60.40.10:FF:000032">
    <property type="entry name" value="palladin isoform X1"/>
    <property type="match status" value="1"/>
</dbReference>
<feature type="compositionally biased region" description="Low complexity" evidence="4">
    <location>
        <begin position="587"/>
        <end position="596"/>
    </location>
</feature>
<dbReference type="InterPro" id="IPR013098">
    <property type="entry name" value="Ig_I-set"/>
</dbReference>
<feature type="domain" description="Ig-like" evidence="5">
    <location>
        <begin position="1415"/>
        <end position="1503"/>
    </location>
</feature>
<dbReference type="CDD" id="cd00063">
    <property type="entry name" value="FN3"/>
    <property type="match status" value="4"/>
</dbReference>
<dbReference type="InterPro" id="IPR003599">
    <property type="entry name" value="Ig_sub"/>
</dbReference>
<feature type="compositionally biased region" description="Gly residues" evidence="4">
    <location>
        <begin position="536"/>
        <end position="549"/>
    </location>
</feature>
<dbReference type="PRINTS" id="PR00014">
    <property type="entry name" value="FNTYPEIII"/>
</dbReference>
<feature type="domain" description="Fibronectin type-III" evidence="6">
    <location>
        <begin position="1302"/>
        <end position="1397"/>
    </location>
</feature>
<dbReference type="PROSITE" id="PS50835">
    <property type="entry name" value="IG_LIKE"/>
    <property type="match status" value="4"/>
</dbReference>
<evidence type="ECO:0000313" key="7">
    <source>
        <dbReference type="EMBL" id="CAL1609101.1"/>
    </source>
</evidence>
<dbReference type="SUPFAM" id="SSF48726">
    <property type="entry name" value="Immunoglobulin"/>
    <property type="match status" value="6"/>
</dbReference>
<dbReference type="FunFam" id="2.60.40.10:FF:000084">
    <property type="entry name" value="Myosin binding protein C, slow type"/>
    <property type="match status" value="1"/>
</dbReference>
<evidence type="ECO:0000256" key="2">
    <source>
        <dbReference type="ARBA" id="ARBA00023157"/>
    </source>
</evidence>
<dbReference type="Pfam" id="PF07679">
    <property type="entry name" value="I-set"/>
    <property type="match status" value="6"/>
</dbReference>
<feature type="compositionally biased region" description="Basic and acidic residues" evidence="4">
    <location>
        <begin position="524"/>
        <end position="535"/>
    </location>
</feature>
<dbReference type="GO" id="GO:0045214">
    <property type="term" value="P:sarcomere organization"/>
    <property type="evidence" value="ECO:0007669"/>
    <property type="project" value="TreeGrafter"/>
</dbReference>
<dbReference type="InterPro" id="IPR036179">
    <property type="entry name" value="Ig-like_dom_sf"/>
</dbReference>
<feature type="domain" description="Ig-like" evidence="5">
    <location>
        <begin position="712"/>
        <end position="798"/>
    </location>
</feature>
<dbReference type="Proteomes" id="UP001497482">
    <property type="component" value="Chromosome 6"/>
</dbReference>
<dbReference type="Pfam" id="PF18362">
    <property type="entry name" value="THB"/>
    <property type="match status" value="1"/>
</dbReference>
<feature type="domain" description="Fibronectin type-III" evidence="6">
    <location>
        <begin position="903"/>
        <end position="999"/>
    </location>
</feature>
<dbReference type="FunFam" id="2.60.40.10:FF:001097">
    <property type="entry name" value="Immunoglobulin-like and fibronectin type III domain-containing protein 1"/>
    <property type="match status" value="1"/>
</dbReference>
<dbReference type="Gene3D" id="2.60.40.10">
    <property type="entry name" value="Immunoglobulins"/>
    <property type="match status" value="11"/>
</dbReference>
<dbReference type="EMBL" id="OZ035828">
    <property type="protein sequence ID" value="CAL1609101.1"/>
    <property type="molecule type" value="Genomic_DNA"/>
</dbReference>
<evidence type="ECO:0008006" key="9">
    <source>
        <dbReference type="Google" id="ProtNLM"/>
    </source>
</evidence>
<keyword evidence="2" id="KW-1015">Disulfide bond</keyword>
<evidence type="ECO:0000313" key="8">
    <source>
        <dbReference type="Proteomes" id="UP001497482"/>
    </source>
</evidence>
<gene>
    <name evidence="7" type="ORF">KC01_LOCUS35917</name>
</gene>
<feature type="region of interest" description="Disordered" evidence="4">
    <location>
        <begin position="1"/>
        <end position="34"/>
    </location>
</feature>
<dbReference type="InterPro" id="IPR036116">
    <property type="entry name" value="FN3_sf"/>
</dbReference>
<keyword evidence="3" id="KW-0393">Immunoglobulin domain</keyword>
<feature type="domain" description="Fibronectin type-III" evidence="6">
    <location>
        <begin position="1103"/>
        <end position="1204"/>
    </location>
</feature>
<accession>A0AAV2M6V1</accession>
<evidence type="ECO:0000259" key="5">
    <source>
        <dbReference type="PROSITE" id="PS50835"/>
    </source>
</evidence>
<dbReference type="SMART" id="SM00060">
    <property type="entry name" value="FN3"/>
    <property type="match status" value="4"/>
</dbReference>
<dbReference type="PANTHER" id="PTHR13817:SF181">
    <property type="entry name" value="IMMUNOGLOBULIN-LIKE AND FIBRONECTIN TYPE III DOMAIN-CONTAINING PROTEIN 1"/>
    <property type="match status" value="1"/>
</dbReference>
<feature type="domain" description="Fibronectin type-III" evidence="6">
    <location>
        <begin position="1002"/>
        <end position="1100"/>
    </location>
</feature>
<dbReference type="InterPro" id="IPR040849">
    <property type="entry name" value="MyBP-C_THB"/>
</dbReference>
<dbReference type="FunFam" id="2.60.40.10:FF:001267">
    <property type="entry name" value="Immunoglobulin-like and fibronectin type III domain containing 1"/>
    <property type="match status" value="1"/>
</dbReference>
<dbReference type="InterPro" id="IPR007110">
    <property type="entry name" value="Ig-like_dom"/>
</dbReference>
<dbReference type="SMART" id="SM00409">
    <property type="entry name" value="IG"/>
    <property type="match status" value="7"/>
</dbReference>
<feature type="region of interest" description="Disordered" evidence="4">
    <location>
        <begin position="517"/>
        <end position="695"/>
    </location>
</feature>
<dbReference type="FunFam" id="2.60.40.10:FF:000031">
    <property type="entry name" value="Myosin-binding protein C, slow type"/>
    <property type="match status" value="1"/>
</dbReference>
<dbReference type="FunFam" id="2.60.40.10:FF:001232">
    <property type="entry name" value="Immunoglobulin-like and fibronectin type III domain-containing 1"/>
    <property type="match status" value="1"/>
</dbReference>
<feature type="compositionally biased region" description="Acidic residues" evidence="4">
    <location>
        <begin position="567"/>
        <end position="586"/>
    </location>
</feature>
<dbReference type="InterPro" id="IPR003961">
    <property type="entry name" value="FN3_dom"/>
</dbReference>
<keyword evidence="8" id="KW-1185">Reference proteome</keyword>
<dbReference type="InterPro" id="IPR003598">
    <property type="entry name" value="Ig_sub2"/>
</dbReference>
<dbReference type="PANTHER" id="PTHR13817">
    <property type="entry name" value="TITIN"/>
    <property type="match status" value="1"/>
</dbReference>
<protein>
    <recommendedName>
        <fullName evidence="9">Immunoglobulin-like and fibronectin type III domain-containing protein 1</fullName>
    </recommendedName>
</protein>
<dbReference type="GO" id="GO:0031430">
    <property type="term" value="C:M band"/>
    <property type="evidence" value="ECO:0007669"/>
    <property type="project" value="TreeGrafter"/>
</dbReference>
<dbReference type="InterPro" id="IPR050964">
    <property type="entry name" value="Striated_Muscle_Regulatory"/>
</dbReference>
<evidence type="ECO:0000256" key="3">
    <source>
        <dbReference type="ARBA" id="ARBA00023319"/>
    </source>
</evidence>
<dbReference type="FunFam" id="2.60.40.10:FF:001401">
    <property type="entry name" value="immunoglobulin-like and fibronectin type III domain-containing protein 1"/>
    <property type="match status" value="1"/>
</dbReference>
<dbReference type="InterPro" id="IPR013783">
    <property type="entry name" value="Ig-like_fold"/>
</dbReference>
<feature type="compositionally biased region" description="Low complexity" evidence="4">
    <location>
        <begin position="550"/>
        <end position="559"/>
    </location>
</feature>
<organism evidence="7 8">
    <name type="scientific">Knipowitschia caucasica</name>
    <name type="common">Caucasian dwarf goby</name>
    <name type="synonym">Pomatoschistus caucasicus</name>
    <dbReference type="NCBI Taxonomy" id="637954"/>
    <lineage>
        <taxon>Eukaryota</taxon>
        <taxon>Metazoa</taxon>
        <taxon>Chordata</taxon>
        <taxon>Craniata</taxon>
        <taxon>Vertebrata</taxon>
        <taxon>Euteleostomi</taxon>
        <taxon>Actinopterygii</taxon>
        <taxon>Neopterygii</taxon>
        <taxon>Teleostei</taxon>
        <taxon>Neoteleostei</taxon>
        <taxon>Acanthomorphata</taxon>
        <taxon>Gobiaria</taxon>
        <taxon>Gobiiformes</taxon>
        <taxon>Gobioidei</taxon>
        <taxon>Gobiidae</taxon>
        <taxon>Gobiinae</taxon>
        <taxon>Knipowitschia</taxon>
    </lineage>
</organism>
<sequence length="1506" mass="165344">MWKKSTKVTDPTAAGQAVGGTEGGHPDDKGIKKKSKVPGVMITQFQEELPEGMSTPDFTRKPIALTIQEGKTAIFKSIVIGTPTPTVTWSRTNGEIVFHPDVCQQKYDESSQQHTLEFPKVAAEDADTYKCFASNEHGRAVCTVVLNVISVGFSKTKELQKNQGEEPTDFRKSLKKRNPDGSREQKPMETEEKVWEILLSADKKDYESICVEHGITNFRGMLKKLSEMKKEREEEISEFVSHIDKLKHIEVNDDDCATIELDMDLKDPASKVFLYKDGVMVPLTKEDCDGQRHSLKQVGKKFIFTIKGLGKEDAGLYSVDVGGCNVFSTNLKAPDVEFAVKIQEVKAEERGDAMFQCVLTAPFEGVSWFGKKAPLSNGEKFEISMSEDKLIHTLIIRDCAPLDAGIYAAVAGVKSCNNWLIVEADKDPKGKKGERKTTMAGAANPEELARIAKEQQERYEKEMAEKLEKAKKLQAEKEIADAEAKLEAEAAKKEAAEAKAAAKAAAKAEAQAKRAAKMAAAQAAKEEAARRRAEGGGDGGAGGAGGADGADGANGANGADVGGGVDGLDEGLEDEFSDSDDFESESAEGGSAADGAEGAEGAEGEEGDGEGGAGGKGKRKKRAGQLVPDTVVGDKDEDIDDETAKQLRKAARKGKRSKKRLDEAGAAGVGDEDEEIDEEAAKQEGKAARKGKRSKKKLEEAEAAAAAAAVDPGVHFHAGLSDCKAIMGESAELECKVSSEDCKGIWYKDGDEIKVDAEGITITQDGSFHRLKIHKVTEEFGGKYKFEADGRKTEAMIVVEDPPRFVAEDLETFKTPVTVKKGQKATFKLPFVGRDPIKVQWYLEGEELSDDSNIKIEHTEGCSRLLLTKLQRKDSGEVKIKLKNEFGTMEALTQLIVLDKPTPPMGPLEIVEASASVVDFKWRPPKDSGGCKIDNYILERNQIGRNTWKKVGPIGPEAKYRDTDVDHGRRYCYRLRVETEMGTSELFETEDIQAGTKAYPGQPSAPKVVSAFKDCINLTWSPPSNTGGTNILGYNLEKRKKGSNLWGMVNPPDEMIRSGKLCPVKDVVEGMEYEFRVAAINNSGAGEFSVPSEFVFARDPKKPPGKVIDFKVTDSTYTTLSLSWIKPKEIEGEEDEAKGYFVEVRPAENTDWDRCNTNAITMTSYTVKGLKSMGMYWVRVTAINEGGEGAHQELDNYILAMPPPVRPRFTDVKIKSFMIVRAGNSARFNINFEASPWPEVTWLKDGVPVSKKVTISNAEGMSQLLIASAERSDTGIYTIVVKNIVGQETFSIEIRVTDEPKPPGPVELDENVPGTVTISWTASPDEKKDDRLHYMVTKRDSHKRQWHTVADRIFNNKFTACNIMPGREYQFRVYAKNDMGSSKPSESTKWLIPAKKEKFTVTLPESKPCDLQCAPKFIMPLKMHAAPQGYECYMSCAIKGDPTPHITWYRNNLSLNTNTNYFISNTCGVCSMLILRVGPKDSGEYKVVAENNLGRAECTTKLTVRE</sequence>
<feature type="compositionally biased region" description="Basic residues" evidence="4">
    <location>
        <begin position="646"/>
        <end position="659"/>
    </location>
</feature>
<feature type="region of interest" description="Disordered" evidence="4">
    <location>
        <begin position="158"/>
        <end position="190"/>
    </location>
</feature>
<proteinExistence type="predicted"/>
<reference evidence="7 8" key="1">
    <citation type="submission" date="2024-04" db="EMBL/GenBank/DDBJ databases">
        <authorList>
            <person name="Waldvogel A.-M."/>
            <person name="Schoenle A."/>
        </authorList>
    </citation>
    <scope>NUCLEOTIDE SEQUENCE [LARGE SCALE GENOMIC DNA]</scope>
</reference>
<name>A0AAV2M6V1_KNICA</name>
<evidence type="ECO:0000256" key="4">
    <source>
        <dbReference type="SAM" id="MobiDB-lite"/>
    </source>
</evidence>
<dbReference type="SUPFAM" id="SSF49265">
    <property type="entry name" value="Fibronectin type III"/>
    <property type="match status" value="3"/>
</dbReference>
<feature type="domain" description="Ig-like" evidence="5">
    <location>
        <begin position="1207"/>
        <end position="1297"/>
    </location>
</feature>
<dbReference type="FunFam" id="2.60.40.10:FF:001438">
    <property type="entry name" value="Immunoglobulin-like and fibronectin type III domain-containing protein 1"/>
    <property type="match status" value="1"/>
</dbReference>
<feature type="compositionally biased region" description="Acidic residues" evidence="4">
    <location>
        <begin position="600"/>
        <end position="609"/>
    </location>
</feature>
<evidence type="ECO:0000259" key="6">
    <source>
        <dbReference type="PROSITE" id="PS50853"/>
    </source>
</evidence>
<dbReference type="Pfam" id="PF00041">
    <property type="entry name" value="fn3"/>
    <property type="match status" value="3"/>
</dbReference>
<evidence type="ECO:0000256" key="1">
    <source>
        <dbReference type="ARBA" id="ARBA00022737"/>
    </source>
</evidence>